<feature type="compositionally biased region" description="Basic residues" evidence="1">
    <location>
        <begin position="40"/>
        <end position="50"/>
    </location>
</feature>
<feature type="compositionally biased region" description="Low complexity" evidence="1">
    <location>
        <begin position="184"/>
        <end position="195"/>
    </location>
</feature>
<organism evidence="3 4">
    <name type="scientific">Oryza sativa subsp. japonica</name>
    <name type="common">Rice</name>
    <dbReference type="NCBI Taxonomy" id="39947"/>
    <lineage>
        <taxon>Eukaryota</taxon>
        <taxon>Viridiplantae</taxon>
        <taxon>Streptophyta</taxon>
        <taxon>Embryophyta</taxon>
        <taxon>Tracheophyta</taxon>
        <taxon>Spermatophyta</taxon>
        <taxon>Magnoliopsida</taxon>
        <taxon>Liliopsida</taxon>
        <taxon>Poales</taxon>
        <taxon>Poaceae</taxon>
        <taxon>BOP clade</taxon>
        <taxon>Oryzoideae</taxon>
        <taxon>Oryzeae</taxon>
        <taxon>Oryzinae</taxon>
        <taxon>Oryza</taxon>
        <taxon>Oryza sativa</taxon>
    </lineage>
</organism>
<reference evidence="4" key="1">
    <citation type="journal article" date="2005" name="Nature">
        <title>The map-based sequence of the rice genome.</title>
        <authorList>
            <consortium name="International rice genome sequencing project (IRGSP)"/>
            <person name="Matsumoto T."/>
            <person name="Wu J."/>
            <person name="Kanamori H."/>
            <person name="Katayose Y."/>
            <person name="Fujisawa M."/>
            <person name="Namiki N."/>
            <person name="Mizuno H."/>
            <person name="Yamamoto K."/>
            <person name="Antonio B.A."/>
            <person name="Baba T."/>
            <person name="Sakata K."/>
            <person name="Nagamura Y."/>
            <person name="Aoki H."/>
            <person name="Arikawa K."/>
            <person name="Arita K."/>
            <person name="Bito T."/>
            <person name="Chiden Y."/>
            <person name="Fujitsuka N."/>
            <person name="Fukunaka R."/>
            <person name="Hamada M."/>
            <person name="Harada C."/>
            <person name="Hayashi A."/>
            <person name="Hijishita S."/>
            <person name="Honda M."/>
            <person name="Hosokawa S."/>
            <person name="Ichikawa Y."/>
            <person name="Idonuma A."/>
            <person name="Iijima M."/>
            <person name="Ikeda M."/>
            <person name="Ikeno M."/>
            <person name="Ito K."/>
            <person name="Ito S."/>
            <person name="Ito T."/>
            <person name="Ito Y."/>
            <person name="Ito Y."/>
            <person name="Iwabuchi A."/>
            <person name="Kamiya K."/>
            <person name="Karasawa W."/>
            <person name="Kurita K."/>
            <person name="Katagiri S."/>
            <person name="Kikuta A."/>
            <person name="Kobayashi H."/>
            <person name="Kobayashi N."/>
            <person name="Machita K."/>
            <person name="Maehara T."/>
            <person name="Masukawa M."/>
            <person name="Mizubayashi T."/>
            <person name="Mukai Y."/>
            <person name="Nagasaki H."/>
            <person name="Nagata Y."/>
            <person name="Naito S."/>
            <person name="Nakashima M."/>
            <person name="Nakama Y."/>
            <person name="Nakamichi Y."/>
            <person name="Nakamura M."/>
            <person name="Meguro A."/>
            <person name="Negishi M."/>
            <person name="Ohta I."/>
            <person name="Ohta T."/>
            <person name="Okamoto M."/>
            <person name="Ono N."/>
            <person name="Saji S."/>
            <person name="Sakaguchi M."/>
            <person name="Sakai K."/>
            <person name="Shibata M."/>
            <person name="Shimokawa T."/>
            <person name="Song J."/>
            <person name="Takazaki Y."/>
            <person name="Terasawa K."/>
            <person name="Tsugane M."/>
            <person name="Tsuji K."/>
            <person name="Ueda S."/>
            <person name="Waki K."/>
            <person name="Yamagata H."/>
            <person name="Yamamoto M."/>
            <person name="Yamamoto S."/>
            <person name="Yamane H."/>
            <person name="Yoshiki S."/>
            <person name="Yoshihara R."/>
            <person name="Yukawa K."/>
            <person name="Zhong H."/>
            <person name="Yano M."/>
            <person name="Yuan Q."/>
            <person name="Ouyang S."/>
            <person name="Liu J."/>
            <person name="Jones K.M."/>
            <person name="Gansberger K."/>
            <person name="Moffat K."/>
            <person name="Hill J."/>
            <person name="Bera J."/>
            <person name="Fadrosh D."/>
            <person name="Jin S."/>
            <person name="Johri S."/>
            <person name="Kim M."/>
            <person name="Overton L."/>
            <person name="Reardon M."/>
            <person name="Tsitrin T."/>
            <person name="Vuong H."/>
            <person name="Weaver B."/>
            <person name="Ciecko A."/>
            <person name="Tallon L."/>
            <person name="Jackson J."/>
            <person name="Pai G."/>
            <person name="Aken S.V."/>
            <person name="Utterback T."/>
            <person name="Reidmuller S."/>
            <person name="Feldblyum T."/>
            <person name="Hsiao J."/>
            <person name="Zismann V."/>
            <person name="Iobst S."/>
            <person name="de Vazeille A.R."/>
            <person name="Buell C.R."/>
            <person name="Ying K."/>
            <person name="Li Y."/>
            <person name="Lu T."/>
            <person name="Huang Y."/>
            <person name="Zhao Q."/>
            <person name="Feng Q."/>
            <person name="Zhang L."/>
            <person name="Zhu J."/>
            <person name="Weng Q."/>
            <person name="Mu J."/>
            <person name="Lu Y."/>
            <person name="Fan D."/>
            <person name="Liu Y."/>
            <person name="Guan J."/>
            <person name="Zhang Y."/>
            <person name="Yu S."/>
            <person name="Liu X."/>
            <person name="Zhang Y."/>
            <person name="Hong G."/>
            <person name="Han B."/>
            <person name="Choisne N."/>
            <person name="Demange N."/>
            <person name="Orjeda G."/>
            <person name="Samain S."/>
            <person name="Cattolico L."/>
            <person name="Pelletier E."/>
            <person name="Couloux A."/>
            <person name="Segurens B."/>
            <person name="Wincker P."/>
            <person name="D'Hont A."/>
            <person name="Scarpelli C."/>
            <person name="Weissenbach J."/>
            <person name="Salanoubat M."/>
            <person name="Quetier F."/>
            <person name="Yu Y."/>
            <person name="Kim H.R."/>
            <person name="Rambo T."/>
            <person name="Currie J."/>
            <person name="Collura K."/>
            <person name="Luo M."/>
            <person name="Yang T."/>
            <person name="Ammiraju J.S.S."/>
            <person name="Engler F."/>
            <person name="Soderlund C."/>
            <person name="Wing R.A."/>
            <person name="Palmer L.E."/>
            <person name="de la Bastide M."/>
            <person name="Spiegel L."/>
            <person name="Nascimento L."/>
            <person name="Zutavern T."/>
            <person name="O'Shaughnessy A."/>
            <person name="Dike S."/>
            <person name="Dedhia N."/>
            <person name="Preston R."/>
            <person name="Balija V."/>
            <person name="McCombie W.R."/>
            <person name="Chow T."/>
            <person name="Chen H."/>
            <person name="Chung M."/>
            <person name="Chen C."/>
            <person name="Shaw J."/>
            <person name="Wu H."/>
            <person name="Hsiao K."/>
            <person name="Chao Y."/>
            <person name="Chu M."/>
            <person name="Cheng C."/>
            <person name="Hour A."/>
            <person name="Lee P."/>
            <person name="Lin S."/>
            <person name="Lin Y."/>
            <person name="Liou J."/>
            <person name="Liu S."/>
            <person name="Hsing Y."/>
            <person name="Raghuvanshi S."/>
            <person name="Mohanty A."/>
            <person name="Bharti A.K."/>
            <person name="Gaur A."/>
            <person name="Gupta V."/>
            <person name="Kumar D."/>
            <person name="Ravi V."/>
            <person name="Vij S."/>
            <person name="Kapur A."/>
            <person name="Khurana P."/>
            <person name="Khurana P."/>
            <person name="Khurana J.P."/>
            <person name="Tyagi A.K."/>
            <person name="Gaikwad K."/>
            <person name="Singh A."/>
            <person name="Dalal V."/>
            <person name="Srivastava S."/>
            <person name="Dixit A."/>
            <person name="Pal A.K."/>
            <person name="Ghazi I.A."/>
            <person name="Yadav M."/>
            <person name="Pandit A."/>
            <person name="Bhargava A."/>
            <person name="Sureshbabu K."/>
            <person name="Batra K."/>
            <person name="Sharma T.R."/>
            <person name="Mohapatra T."/>
            <person name="Singh N.K."/>
            <person name="Messing J."/>
            <person name="Nelson A.B."/>
            <person name="Fuks G."/>
            <person name="Kavchok S."/>
            <person name="Keizer G."/>
            <person name="Linton E."/>
            <person name="Llaca V."/>
            <person name="Song R."/>
            <person name="Tanyolac B."/>
            <person name="Young S."/>
            <person name="Ho-Il K."/>
            <person name="Hahn J.H."/>
            <person name="Sangsakoo G."/>
            <person name="Vanavichit A."/>
            <person name="de Mattos Luiz.A.T."/>
            <person name="Zimmer P.D."/>
            <person name="Malone G."/>
            <person name="Dellagostin O."/>
            <person name="de Oliveira A.C."/>
            <person name="Bevan M."/>
            <person name="Bancroft I."/>
            <person name="Minx P."/>
            <person name="Cordum H."/>
            <person name="Wilson R."/>
            <person name="Cheng Z."/>
            <person name="Jin W."/>
            <person name="Jiang J."/>
            <person name="Leong S.A."/>
            <person name="Iwama H."/>
            <person name="Gojobori T."/>
            <person name="Itoh T."/>
            <person name="Niimura Y."/>
            <person name="Fujii Y."/>
            <person name="Habara T."/>
            <person name="Sakai H."/>
            <person name="Sato Y."/>
            <person name="Wilson G."/>
            <person name="Kumar K."/>
            <person name="McCouch S."/>
            <person name="Juretic N."/>
            <person name="Hoen D."/>
            <person name="Wright S."/>
            <person name="Bruskiewich R."/>
            <person name="Bureau T."/>
            <person name="Miyao A."/>
            <person name="Hirochika H."/>
            <person name="Nishikawa T."/>
            <person name="Kadowaki K."/>
            <person name="Sugiura M."/>
            <person name="Burr B."/>
            <person name="Sasaki T."/>
        </authorList>
    </citation>
    <scope>NUCLEOTIDE SEQUENCE [LARGE SCALE GENOMIC DNA]</scope>
    <source>
        <strain evidence="4">cv. Nipponbare</strain>
    </source>
</reference>
<protein>
    <submittedName>
        <fullName evidence="3">Uncharacterized protein</fullName>
    </submittedName>
</protein>
<accession>Q69L13</accession>
<dbReference type="EMBL" id="AP005886">
    <property type="protein sequence ID" value="BAD34104.1"/>
    <property type="molecule type" value="Genomic_DNA"/>
</dbReference>
<feature type="chain" id="PRO_5004270120" evidence="2">
    <location>
        <begin position="24"/>
        <end position="255"/>
    </location>
</feature>
<evidence type="ECO:0000256" key="2">
    <source>
        <dbReference type="SAM" id="SignalP"/>
    </source>
</evidence>
<feature type="region of interest" description="Disordered" evidence="1">
    <location>
        <begin position="224"/>
        <end position="255"/>
    </location>
</feature>
<feature type="signal peptide" evidence="2">
    <location>
        <begin position="1"/>
        <end position="23"/>
    </location>
</feature>
<reference evidence="4" key="2">
    <citation type="journal article" date="2008" name="Nucleic Acids Res.">
        <title>The rice annotation project database (RAP-DB): 2008 update.</title>
        <authorList>
            <consortium name="The rice annotation project (RAP)"/>
        </authorList>
    </citation>
    <scope>GENOME REANNOTATION</scope>
    <source>
        <strain evidence="4">cv. Nipponbare</strain>
    </source>
</reference>
<proteinExistence type="predicted"/>
<evidence type="ECO:0000256" key="1">
    <source>
        <dbReference type="SAM" id="MobiDB-lite"/>
    </source>
</evidence>
<evidence type="ECO:0000313" key="4">
    <source>
        <dbReference type="Proteomes" id="UP000000763"/>
    </source>
</evidence>
<keyword evidence="2" id="KW-0732">Signal</keyword>
<feature type="region of interest" description="Disordered" evidence="1">
    <location>
        <begin position="175"/>
        <end position="195"/>
    </location>
</feature>
<dbReference type="AlphaFoldDB" id="Q69L13"/>
<feature type="compositionally biased region" description="Basic and acidic residues" evidence="1">
    <location>
        <begin position="227"/>
        <end position="255"/>
    </location>
</feature>
<feature type="region of interest" description="Disordered" evidence="1">
    <location>
        <begin position="29"/>
        <end position="129"/>
    </location>
</feature>
<name>Q69L13_ORYSJ</name>
<dbReference type="Proteomes" id="UP000000763">
    <property type="component" value="Chromosome 9"/>
</dbReference>
<evidence type="ECO:0000313" key="3">
    <source>
        <dbReference type="EMBL" id="BAD34104.1"/>
    </source>
</evidence>
<gene>
    <name evidence="3" type="primary">P0689B09.12</name>
</gene>
<sequence length="255" mass="26551">MCTSPSYLFPLFSPFLLLSLSQSSLWALGRPAPPADGVRRERRIGIRRRGGGGDDDAGAGEQGGGGGSCASPELPMTMRLSGGQSAAAVSRWPARRSGGASGGTGAAQGREAAARSAKGTASRRGVIREASSDLAAAKRCVARSETNSVRHLSHSSRSISPFMAGSMEAVAALSLPGGADNDEPAPASPLLFSPAGRRSSVAGPPLLSRLYILVGVASPVIGHQTSRRGESERERKGEKRGKREMMWHPDMWDSC</sequence>
<feature type="compositionally biased region" description="Low complexity" evidence="1">
    <location>
        <begin position="107"/>
        <end position="117"/>
    </location>
</feature>